<protein>
    <submittedName>
        <fullName evidence="4">Fic family protein</fullName>
    </submittedName>
</protein>
<keyword evidence="2" id="KW-0547">Nucleotide-binding</keyword>
<gene>
    <name evidence="4" type="ORF">HD592_002205</name>
</gene>
<dbReference type="PROSITE" id="PS51459">
    <property type="entry name" value="FIDO"/>
    <property type="match status" value="1"/>
</dbReference>
<dbReference type="PANTHER" id="PTHR13504">
    <property type="entry name" value="FIDO DOMAIN-CONTAINING PROTEIN DDB_G0283145"/>
    <property type="match status" value="1"/>
</dbReference>
<dbReference type="GO" id="GO:0005524">
    <property type="term" value="F:ATP binding"/>
    <property type="evidence" value="ECO:0007669"/>
    <property type="project" value="UniProtKB-KW"/>
</dbReference>
<dbReference type="InterPro" id="IPR003812">
    <property type="entry name" value="Fido"/>
</dbReference>
<evidence type="ECO:0000256" key="1">
    <source>
        <dbReference type="PIRSR" id="PIRSR640198-1"/>
    </source>
</evidence>
<dbReference type="EMBL" id="JACHMK010000001">
    <property type="protein sequence ID" value="MBB6335640.1"/>
    <property type="molecule type" value="Genomic_DNA"/>
</dbReference>
<comment type="caution">
    <text evidence="4">The sequence shown here is derived from an EMBL/GenBank/DDBJ whole genome shotgun (WGS) entry which is preliminary data.</text>
</comment>
<reference evidence="4" key="1">
    <citation type="submission" date="2020-08" db="EMBL/GenBank/DDBJ databases">
        <title>Sequencing the genomes of 1000 actinobacteria strains.</title>
        <authorList>
            <person name="Klenk H.-P."/>
        </authorList>
    </citation>
    <scope>NUCLEOTIDE SEQUENCE</scope>
    <source>
        <strain evidence="4">DSM 10695</strain>
    </source>
</reference>
<organism evidence="4 5">
    <name type="scientific">Schaalia hyovaginalis</name>
    <dbReference type="NCBI Taxonomy" id="29316"/>
    <lineage>
        <taxon>Bacteria</taxon>
        <taxon>Bacillati</taxon>
        <taxon>Actinomycetota</taxon>
        <taxon>Actinomycetes</taxon>
        <taxon>Actinomycetales</taxon>
        <taxon>Actinomycetaceae</taxon>
        <taxon>Schaalia</taxon>
    </lineage>
</organism>
<feature type="active site" evidence="1">
    <location>
        <position position="163"/>
    </location>
</feature>
<accession>A0A923E6N2</accession>
<sequence>MRNSADSRDLEGIARFLLRSEAIASSRIEGVAPSTKQVAFAELETAEGRGSLGASEQAQLVARNMTVVERARAELTASDTITLDQVVVLQEALVADTATACGVRTVQNWIGGSSYHPLGADFVPPAPQRLNTSLDDLVTYMNGAAHSPIVQAALVHAQFETLHPFADGNGRVGRALIHTVLMRRGLTTRAILPISQVLSTLRQDYVRALDAYRYTGAPNGDEFHAARTEWIAFFAQAIIIAAEQVERTKRELDAIRTDWDEQLALWRTETGHQRALRSTSATARILQDLPSTPVLTTASASRIYEVTTQAANQGLHMLEGAGILSATSRKGQAIYFAPRVLDLVDLSVRRLASTRFDTRISAPGRGVPTVPQ</sequence>
<keyword evidence="2" id="KW-0067">ATP-binding</keyword>
<dbReference type="InterPro" id="IPR036597">
    <property type="entry name" value="Fido-like_dom_sf"/>
</dbReference>
<evidence type="ECO:0000259" key="3">
    <source>
        <dbReference type="PROSITE" id="PS51459"/>
    </source>
</evidence>
<dbReference type="Pfam" id="PF02661">
    <property type="entry name" value="Fic"/>
    <property type="match status" value="1"/>
</dbReference>
<dbReference type="AlphaFoldDB" id="A0A923E6N2"/>
<dbReference type="PANTHER" id="PTHR13504:SF38">
    <property type="entry name" value="FIDO DOMAIN-CONTAINING PROTEIN"/>
    <property type="match status" value="1"/>
</dbReference>
<dbReference type="Proteomes" id="UP000617426">
    <property type="component" value="Unassembled WGS sequence"/>
</dbReference>
<dbReference type="Gene3D" id="1.10.3290.10">
    <property type="entry name" value="Fido-like domain"/>
    <property type="match status" value="1"/>
</dbReference>
<dbReference type="SUPFAM" id="SSF140931">
    <property type="entry name" value="Fic-like"/>
    <property type="match status" value="1"/>
</dbReference>
<name>A0A923E6N2_9ACTO</name>
<dbReference type="RefSeq" id="WP_320657707.1">
    <property type="nucleotide sequence ID" value="NZ_JACHMK010000001.1"/>
</dbReference>
<evidence type="ECO:0000313" key="4">
    <source>
        <dbReference type="EMBL" id="MBB6335640.1"/>
    </source>
</evidence>
<dbReference type="InterPro" id="IPR040198">
    <property type="entry name" value="Fido_containing"/>
</dbReference>
<feature type="binding site" evidence="2">
    <location>
        <begin position="167"/>
        <end position="174"/>
    </location>
    <ligand>
        <name>ATP</name>
        <dbReference type="ChEBI" id="CHEBI:30616"/>
    </ligand>
</feature>
<keyword evidence="5" id="KW-1185">Reference proteome</keyword>
<evidence type="ECO:0000256" key="2">
    <source>
        <dbReference type="PIRSR" id="PIRSR640198-2"/>
    </source>
</evidence>
<feature type="domain" description="Fido" evidence="3">
    <location>
        <begin position="81"/>
        <end position="236"/>
    </location>
</feature>
<proteinExistence type="predicted"/>
<evidence type="ECO:0000313" key="5">
    <source>
        <dbReference type="Proteomes" id="UP000617426"/>
    </source>
</evidence>